<keyword evidence="2" id="KW-1185">Reference proteome</keyword>
<reference evidence="1 2" key="1">
    <citation type="submission" date="2016-05" db="EMBL/GenBank/DDBJ databases">
        <title>A degradative enzymes factory behind the ericoid mycorrhizal symbiosis.</title>
        <authorList>
            <consortium name="DOE Joint Genome Institute"/>
            <person name="Martino E."/>
            <person name="Morin E."/>
            <person name="Grelet G."/>
            <person name="Kuo A."/>
            <person name="Kohler A."/>
            <person name="Daghino S."/>
            <person name="Barry K."/>
            <person name="Choi C."/>
            <person name="Cichocki N."/>
            <person name="Clum A."/>
            <person name="Copeland A."/>
            <person name="Hainaut M."/>
            <person name="Haridas S."/>
            <person name="Labutti K."/>
            <person name="Lindquist E."/>
            <person name="Lipzen A."/>
            <person name="Khouja H.-R."/>
            <person name="Murat C."/>
            <person name="Ohm R."/>
            <person name="Olson A."/>
            <person name="Spatafora J."/>
            <person name="Veneault-Fourrey C."/>
            <person name="Henrissat B."/>
            <person name="Grigoriev I."/>
            <person name="Martin F."/>
            <person name="Perotto S."/>
        </authorList>
    </citation>
    <scope>NUCLEOTIDE SEQUENCE [LARGE SCALE GENOMIC DNA]</scope>
    <source>
        <strain evidence="1 2">UAMH 7357</strain>
    </source>
</reference>
<protein>
    <submittedName>
        <fullName evidence="1">TPR domain protein</fullName>
    </submittedName>
</protein>
<dbReference type="PANTHER" id="PTHR45588">
    <property type="entry name" value="TPR DOMAIN-CONTAINING PROTEIN"/>
    <property type="match status" value="1"/>
</dbReference>
<dbReference type="Pfam" id="PF13181">
    <property type="entry name" value="TPR_8"/>
    <property type="match status" value="1"/>
</dbReference>
<sequence>MKGSEKQASFSTPDYFDLGSYHRPLATNSKDCQTWFDRGLIWVYGFNHEEAAQCFEKAIEADEGCAMAYWGLAYALGPNYNKPWEVFDEQEKVTNLKRTHVAAGQAKSNSASAVPVERALIEAIQSRYPQEWPAEDFALWNKQYADAMELVYREFPDDLNVAALYADALMNLTPWALWDMRTGEPPPGSRAVEAKHVLDCALVKENGLQHPGLLHLYIHLMEMSGKPESALTIADHLRDLVPDAGHLRHMPSHLDILCGDYRRAIASNSDAILADERFVAKAGPLNFYSLYRTHNYHFRIYAAMFSGQSKIALESAAQLEYSFPEELLRVKSPPMADWLEGILSMRVHVHIRFGRWQELLGLELPKDQELYCVTTAMIYYGKGVALAAMGNIVEAEKERKLFRNALERIPPSRTIFANKCIDILAIAGAMLDGELLYRKGDFDLAFEELRRSISLDDSLPYDEPWGWMQPTRHAYGALLLEQGHVEEAAAVYSADLGMDGTLPRPLQHPNNVWALHGYHECLMKIGRTAEARILEPQLRMAVAVADVPIRSSCFCRLKAPN</sequence>
<dbReference type="OrthoDB" id="414774at2759"/>
<dbReference type="STRING" id="1745343.A0A2J6QAY9"/>
<proteinExistence type="predicted"/>
<dbReference type="EMBL" id="KZ613475">
    <property type="protein sequence ID" value="PMD23439.1"/>
    <property type="molecule type" value="Genomic_DNA"/>
</dbReference>
<evidence type="ECO:0000313" key="2">
    <source>
        <dbReference type="Proteomes" id="UP000235672"/>
    </source>
</evidence>
<evidence type="ECO:0000313" key="1">
    <source>
        <dbReference type="EMBL" id="PMD23439.1"/>
    </source>
</evidence>
<accession>A0A2J6QAY9</accession>
<organism evidence="1 2">
    <name type="scientific">Hyaloscypha hepaticicola</name>
    <dbReference type="NCBI Taxonomy" id="2082293"/>
    <lineage>
        <taxon>Eukaryota</taxon>
        <taxon>Fungi</taxon>
        <taxon>Dikarya</taxon>
        <taxon>Ascomycota</taxon>
        <taxon>Pezizomycotina</taxon>
        <taxon>Leotiomycetes</taxon>
        <taxon>Helotiales</taxon>
        <taxon>Hyaloscyphaceae</taxon>
        <taxon>Hyaloscypha</taxon>
    </lineage>
</organism>
<dbReference type="SMART" id="SM00028">
    <property type="entry name" value="TPR"/>
    <property type="match status" value="3"/>
</dbReference>
<name>A0A2J6QAY9_9HELO</name>
<dbReference type="Proteomes" id="UP000235672">
    <property type="component" value="Unassembled WGS sequence"/>
</dbReference>
<dbReference type="AlphaFoldDB" id="A0A2J6QAY9"/>
<gene>
    <name evidence="1" type="ORF">NA56DRAFT_678449</name>
</gene>
<dbReference type="SUPFAM" id="SSF48452">
    <property type="entry name" value="TPR-like"/>
    <property type="match status" value="2"/>
</dbReference>
<dbReference type="PANTHER" id="PTHR45588:SF1">
    <property type="entry name" value="WW DOMAIN-CONTAINING PROTEIN"/>
    <property type="match status" value="1"/>
</dbReference>
<dbReference type="Gene3D" id="1.25.40.10">
    <property type="entry name" value="Tetratricopeptide repeat domain"/>
    <property type="match status" value="2"/>
</dbReference>
<dbReference type="InterPro" id="IPR019734">
    <property type="entry name" value="TPR_rpt"/>
</dbReference>
<dbReference type="InterPro" id="IPR011990">
    <property type="entry name" value="TPR-like_helical_dom_sf"/>
</dbReference>